<dbReference type="EMBL" id="BIFQ01000001">
    <property type="protein sequence ID" value="GCE06934.1"/>
    <property type="molecule type" value="Genomic_DNA"/>
</dbReference>
<dbReference type="PANTHER" id="PTHR42718:SF9">
    <property type="entry name" value="MAJOR FACILITATOR SUPERFAMILY MULTIDRUG TRANSPORTER MFSC"/>
    <property type="match status" value="1"/>
</dbReference>
<dbReference type="PANTHER" id="PTHR42718">
    <property type="entry name" value="MAJOR FACILITATOR SUPERFAMILY MULTIDRUG TRANSPORTER MFSC"/>
    <property type="match status" value="1"/>
</dbReference>
<reference evidence="11" key="1">
    <citation type="submission" date="2018-12" db="EMBL/GenBank/DDBJ databases">
        <title>Tengunoibacter tsumagoiensis gen. nov., sp. nov., Dictyobacter kobayashii sp. nov., D. alpinus sp. nov., and D. joshuensis sp. nov. and description of Dictyobacteraceae fam. nov. within the order Ktedonobacterales isolated from Tengu-no-mugimeshi.</title>
        <authorList>
            <person name="Wang C.M."/>
            <person name="Zheng Y."/>
            <person name="Sakai Y."/>
            <person name="Toyoda A."/>
            <person name="Minakuchi Y."/>
            <person name="Abe K."/>
            <person name="Yokota A."/>
            <person name="Yabe S."/>
        </authorList>
    </citation>
    <scope>NUCLEOTIDE SEQUENCE [LARGE SCALE GENOMIC DNA]</scope>
    <source>
        <strain evidence="11">S-27</strain>
    </source>
</reference>
<dbReference type="Gene3D" id="1.20.1250.20">
    <property type="entry name" value="MFS general substrate transporter like domains"/>
    <property type="match status" value="1"/>
</dbReference>
<evidence type="ECO:0000256" key="4">
    <source>
        <dbReference type="ARBA" id="ARBA00022475"/>
    </source>
</evidence>
<dbReference type="NCBIfam" id="TIGR00711">
    <property type="entry name" value="efflux_EmrB"/>
    <property type="match status" value="1"/>
</dbReference>
<keyword evidence="4" id="KW-1003">Cell membrane</keyword>
<feature type="transmembrane region" description="Helical" evidence="8">
    <location>
        <begin position="146"/>
        <end position="165"/>
    </location>
</feature>
<dbReference type="InterPro" id="IPR011701">
    <property type="entry name" value="MFS"/>
</dbReference>
<feature type="transmembrane region" description="Helical" evidence="8">
    <location>
        <begin position="57"/>
        <end position="75"/>
    </location>
</feature>
<feature type="transmembrane region" description="Helical" evidence="8">
    <location>
        <begin position="177"/>
        <end position="197"/>
    </location>
</feature>
<dbReference type="GO" id="GO:0022857">
    <property type="term" value="F:transmembrane transporter activity"/>
    <property type="evidence" value="ECO:0007669"/>
    <property type="project" value="InterPro"/>
</dbReference>
<sequence>MLIEQQAAPAPTENRGLHAPGLIAICFGFFMVILDTSVVNVALPAMQHDLHGSLEGLQWVVNGYTLTFASLLLSAGTFGDRLGHKRAFLIGYGLFTGASLLCSLAPSLNMLIAARVLQGVGPALLVPGSLSLITHGFQHPAQRARAVGIWAGSSGIGLAGGPVIGGMLIEALGWRSIFLLNVPLGLLALVLTMRFVGETPRTTVRKRDLWGQLCVIVALGTLTYALIEGRGQGWLSTQIISMFLLCIGATSLFLLIEMRHSTPMLPLRLFSSAAFSMPILIGSVLNFGLYGVLFVLSLFFQDIYHYPAVLAGIALLPITVATGLTALISGRITARLGTRRPMIAGLAASCLGTLLLLWGQSDNAILLLAGGEIAIGLGCGMTVPAMTTAILNAVPSSQVGIASALLNASRQVGGVLGVAIVGSLLGSLNERSAFLAGMHSALLLVALLFLLGSVLTSTTLLSKSK</sequence>
<accession>A0A401ZJC9</accession>
<evidence type="ECO:0000256" key="3">
    <source>
        <dbReference type="ARBA" id="ARBA00022448"/>
    </source>
</evidence>
<dbReference type="CDD" id="cd17321">
    <property type="entry name" value="MFS_MMR_MDR_like"/>
    <property type="match status" value="1"/>
</dbReference>
<protein>
    <submittedName>
        <fullName evidence="10">MFS transporter</fullName>
    </submittedName>
</protein>
<feature type="transmembrane region" description="Helical" evidence="8">
    <location>
        <begin position="412"/>
        <end position="429"/>
    </location>
</feature>
<comment type="similarity">
    <text evidence="2">Belongs to the major facilitator superfamily. EmrB family.</text>
</comment>
<feature type="transmembrane region" description="Helical" evidence="8">
    <location>
        <begin position="306"/>
        <end position="329"/>
    </location>
</feature>
<evidence type="ECO:0000256" key="6">
    <source>
        <dbReference type="ARBA" id="ARBA00022989"/>
    </source>
</evidence>
<dbReference type="Gene3D" id="1.20.1720.10">
    <property type="entry name" value="Multidrug resistance protein D"/>
    <property type="match status" value="1"/>
</dbReference>
<dbReference type="Proteomes" id="UP000287224">
    <property type="component" value="Unassembled WGS sequence"/>
</dbReference>
<dbReference type="Pfam" id="PF07690">
    <property type="entry name" value="MFS_1"/>
    <property type="match status" value="1"/>
</dbReference>
<feature type="transmembrane region" description="Helical" evidence="8">
    <location>
        <begin position="87"/>
        <end position="106"/>
    </location>
</feature>
<evidence type="ECO:0000256" key="1">
    <source>
        <dbReference type="ARBA" id="ARBA00004651"/>
    </source>
</evidence>
<dbReference type="InterPro" id="IPR036259">
    <property type="entry name" value="MFS_trans_sf"/>
</dbReference>
<feature type="transmembrane region" description="Helical" evidence="8">
    <location>
        <begin position="277"/>
        <end position="300"/>
    </location>
</feature>
<dbReference type="InterPro" id="IPR020846">
    <property type="entry name" value="MFS_dom"/>
</dbReference>
<feature type="transmembrane region" description="Helical" evidence="8">
    <location>
        <begin position="209"/>
        <end position="227"/>
    </location>
</feature>
<keyword evidence="3" id="KW-0813">Transport</keyword>
<feature type="domain" description="Major facilitator superfamily (MFS) profile" evidence="9">
    <location>
        <begin position="21"/>
        <end position="464"/>
    </location>
</feature>
<keyword evidence="11" id="KW-1185">Reference proteome</keyword>
<evidence type="ECO:0000256" key="7">
    <source>
        <dbReference type="ARBA" id="ARBA00023136"/>
    </source>
</evidence>
<evidence type="ECO:0000256" key="8">
    <source>
        <dbReference type="SAM" id="Phobius"/>
    </source>
</evidence>
<keyword evidence="7 8" id="KW-0472">Membrane</keyword>
<dbReference type="SUPFAM" id="SSF103473">
    <property type="entry name" value="MFS general substrate transporter"/>
    <property type="match status" value="1"/>
</dbReference>
<dbReference type="GO" id="GO:0005886">
    <property type="term" value="C:plasma membrane"/>
    <property type="evidence" value="ECO:0007669"/>
    <property type="project" value="UniProtKB-SubCell"/>
</dbReference>
<organism evidence="10 11">
    <name type="scientific">Dictyobacter aurantiacus</name>
    <dbReference type="NCBI Taxonomy" id="1936993"/>
    <lineage>
        <taxon>Bacteria</taxon>
        <taxon>Bacillati</taxon>
        <taxon>Chloroflexota</taxon>
        <taxon>Ktedonobacteria</taxon>
        <taxon>Ktedonobacterales</taxon>
        <taxon>Dictyobacteraceae</taxon>
        <taxon>Dictyobacter</taxon>
    </lineage>
</organism>
<dbReference type="PRINTS" id="PR01036">
    <property type="entry name" value="TCRTETB"/>
</dbReference>
<evidence type="ECO:0000259" key="9">
    <source>
        <dbReference type="PROSITE" id="PS50850"/>
    </source>
</evidence>
<comment type="caution">
    <text evidence="10">The sequence shown here is derived from an EMBL/GenBank/DDBJ whole genome shotgun (WGS) entry which is preliminary data.</text>
</comment>
<dbReference type="InterPro" id="IPR004638">
    <property type="entry name" value="EmrB-like"/>
</dbReference>
<dbReference type="OrthoDB" id="146360at2"/>
<proteinExistence type="inferred from homology"/>
<feature type="transmembrane region" description="Helical" evidence="8">
    <location>
        <begin position="441"/>
        <end position="461"/>
    </location>
</feature>
<feature type="transmembrane region" description="Helical" evidence="8">
    <location>
        <begin position="365"/>
        <end position="391"/>
    </location>
</feature>
<evidence type="ECO:0000313" key="11">
    <source>
        <dbReference type="Proteomes" id="UP000287224"/>
    </source>
</evidence>
<comment type="subcellular location">
    <subcellularLocation>
        <location evidence="1">Cell membrane</location>
        <topology evidence="1">Multi-pass membrane protein</topology>
    </subcellularLocation>
</comment>
<name>A0A401ZJC9_9CHLR</name>
<evidence type="ECO:0000256" key="2">
    <source>
        <dbReference type="ARBA" id="ARBA00008537"/>
    </source>
</evidence>
<feature type="transmembrane region" description="Helical" evidence="8">
    <location>
        <begin position="233"/>
        <end position="256"/>
    </location>
</feature>
<feature type="transmembrane region" description="Helical" evidence="8">
    <location>
        <begin position="21"/>
        <end position="45"/>
    </location>
</feature>
<evidence type="ECO:0000256" key="5">
    <source>
        <dbReference type="ARBA" id="ARBA00022692"/>
    </source>
</evidence>
<dbReference type="PROSITE" id="PS50850">
    <property type="entry name" value="MFS"/>
    <property type="match status" value="1"/>
</dbReference>
<feature type="transmembrane region" description="Helical" evidence="8">
    <location>
        <begin position="112"/>
        <end position="134"/>
    </location>
</feature>
<keyword evidence="6 8" id="KW-1133">Transmembrane helix</keyword>
<dbReference type="AlphaFoldDB" id="A0A401ZJC9"/>
<dbReference type="RefSeq" id="WP_126597825.1">
    <property type="nucleotide sequence ID" value="NZ_BIFQ01000001.1"/>
</dbReference>
<evidence type="ECO:0000313" key="10">
    <source>
        <dbReference type="EMBL" id="GCE06934.1"/>
    </source>
</evidence>
<gene>
    <name evidence="10" type="ORF">KDAU_42630</name>
</gene>
<keyword evidence="5 8" id="KW-0812">Transmembrane</keyword>
<feature type="transmembrane region" description="Helical" evidence="8">
    <location>
        <begin position="341"/>
        <end position="359"/>
    </location>
</feature>